<reference evidence="3" key="1">
    <citation type="journal article" date="2021" name="BMC Genomics">
        <title>Chromosome-level genome assembly and manually-curated proteome of model necrotroph Parastagonospora nodorum Sn15 reveals a genome-wide trove of candidate effector homologs, and redundancy of virulence-related functions within an accessory chromosome.</title>
        <authorList>
            <person name="Bertazzoni S."/>
            <person name="Jones D.A.B."/>
            <person name="Phan H.T."/>
            <person name="Tan K.-C."/>
            <person name="Hane J.K."/>
        </authorList>
    </citation>
    <scope>NUCLEOTIDE SEQUENCE [LARGE SCALE GENOMIC DNA]</scope>
    <source>
        <strain evidence="3">SN15 / ATCC MYA-4574 / FGSC 10173)</strain>
    </source>
</reference>
<feature type="region of interest" description="Disordered" evidence="1">
    <location>
        <begin position="8"/>
        <end position="34"/>
    </location>
</feature>
<gene>
    <name evidence="2" type="ORF">JI435_123650</name>
</gene>
<dbReference type="EMBL" id="CP069044">
    <property type="protein sequence ID" value="QRD07160.1"/>
    <property type="molecule type" value="Genomic_DNA"/>
</dbReference>
<organism evidence="2 3">
    <name type="scientific">Phaeosphaeria nodorum (strain SN15 / ATCC MYA-4574 / FGSC 10173)</name>
    <name type="common">Glume blotch fungus</name>
    <name type="synonym">Parastagonospora nodorum</name>
    <dbReference type="NCBI Taxonomy" id="321614"/>
    <lineage>
        <taxon>Eukaryota</taxon>
        <taxon>Fungi</taxon>
        <taxon>Dikarya</taxon>
        <taxon>Ascomycota</taxon>
        <taxon>Pezizomycotina</taxon>
        <taxon>Dothideomycetes</taxon>
        <taxon>Pleosporomycetidae</taxon>
        <taxon>Pleosporales</taxon>
        <taxon>Pleosporineae</taxon>
        <taxon>Phaeosphaeriaceae</taxon>
        <taxon>Parastagonospora</taxon>
    </lineage>
</organism>
<proteinExistence type="predicted"/>
<keyword evidence="3" id="KW-1185">Reference proteome</keyword>
<evidence type="ECO:0000313" key="3">
    <source>
        <dbReference type="Proteomes" id="UP000663193"/>
    </source>
</evidence>
<feature type="compositionally biased region" description="Polar residues" evidence="1">
    <location>
        <begin position="24"/>
        <end position="34"/>
    </location>
</feature>
<feature type="region of interest" description="Disordered" evidence="1">
    <location>
        <begin position="82"/>
        <end position="140"/>
    </location>
</feature>
<feature type="non-terminal residue" evidence="2">
    <location>
        <position position="1"/>
    </location>
</feature>
<protein>
    <submittedName>
        <fullName evidence="2">Uncharacterized protein</fullName>
    </submittedName>
</protein>
<dbReference type="Proteomes" id="UP000663193">
    <property type="component" value="Chromosome 22"/>
</dbReference>
<dbReference type="AlphaFoldDB" id="A0A7U2ICJ2"/>
<dbReference type="VEuPathDB" id="FungiDB:JI435_123650"/>
<accession>A0A7U2ICJ2</accession>
<evidence type="ECO:0000313" key="2">
    <source>
        <dbReference type="EMBL" id="QRD07160.1"/>
    </source>
</evidence>
<sequence>LLARTYQVSMGSSTANRRPLDGSYPTTSPCSRSVSTGHLQMLQQVPIPRPSRPFLEPGVSLISKASYDSTTGLFREQIFRRIDRADPSPAGHSDAPQLNGGSKRKYSNYENQDDSDEAPKCKMYNGAGRGSRGPGWWPWP</sequence>
<name>A0A7U2ICJ2_PHANO</name>
<evidence type="ECO:0000256" key="1">
    <source>
        <dbReference type="SAM" id="MobiDB-lite"/>
    </source>
</evidence>